<keyword evidence="5" id="KW-0472">Membrane</keyword>
<feature type="transmembrane region" description="Helical" evidence="5">
    <location>
        <begin position="323"/>
        <end position="344"/>
    </location>
</feature>
<evidence type="ECO:0000256" key="3">
    <source>
        <dbReference type="ARBA" id="ARBA00023163"/>
    </source>
</evidence>
<evidence type="ECO:0000313" key="7">
    <source>
        <dbReference type="EMBL" id="HJF65125.1"/>
    </source>
</evidence>
<dbReference type="SUPFAM" id="SSF46894">
    <property type="entry name" value="C-terminal effector domain of the bipartite response regulators"/>
    <property type="match status" value="1"/>
</dbReference>
<keyword evidence="5" id="KW-0812">Transmembrane</keyword>
<evidence type="ECO:0000313" key="8">
    <source>
        <dbReference type="Proteomes" id="UP000786989"/>
    </source>
</evidence>
<gene>
    <name evidence="7" type="ORF">K8U77_03270</name>
</gene>
<feature type="transmembrane region" description="Helical" evidence="5">
    <location>
        <begin position="269"/>
        <end position="290"/>
    </location>
</feature>
<dbReference type="CDD" id="cd06170">
    <property type="entry name" value="LuxR_C_like"/>
    <property type="match status" value="1"/>
</dbReference>
<dbReference type="SMART" id="SM00421">
    <property type="entry name" value="HTH_LUXR"/>
    <property type="match status" value="1"/>
</dbReference>
<dbReference type="EMBL" id="DYWI01000048">
    <property type="protein sequence ID" value="HJF65125.1"/>
    <property type="molecule type" value="Genomic_DNA"/>
</dbReference>
<feature type="region of interest" description="Disordered" evidence="4">
    <location>
        <begin position="427"/>
        <end position="566"/>
    </location>
</feature>
<dbReference type="Gene3D" id="1.10.10.10">
    <property type="entry name" value="Winged helix-like DNA-binding domain superfamily/Winged helix DNA-binding domain"/>
    <property type="match status" value="1"/>
</dbReference>
<dbReference type="InterPro" id="IPR036388">
    <property type="entry name" value="WH-like_DNA-bd_sf"/>
</dbReference>
<dbReference type="GO" id="GO:0006355">
    <property type="term" value="P:regulation of DNA-templated transcription"/>
    <property type="evidence" value="ECO:0007669"/>
    <property type="project" value="InterPro"/>
</dbReference>
<keyword evidence="3" id="KW-0804">Transcription</keyword>
<dbReference type="AlphaFoldDB" id="A0A9D2UW73"/>
<feature type="compositionally biased region" description="Polar residues" evidence="4">
    <location>
        <begin position="471"/>
        <end position="486"/>
    </location>
</feature>
<evidence type="ECO:0000256" key="2">
    <source>
        <dbReference type="ARBA" id="ARBA00023125"/>
    </source>
</evidence>
<dbReference type="PANTHER" id="PTHR44688:SF16">
    <property type="entry name" value="DNA-BINDING TRANSCRIPTIONAL ACTIVATOR DEVR_DOSR"/>
    <property type="match status" value="1"/>
</dbReference>
<feature type="transmembrane region" description="Helical" evidence="5">
    <location>
        <begin position="100"/>
        <end position="117"/>
    </location>
</feature>
<dbReference type="InterPro" id="IPR000792">
    <property type="entry name" value="Tscrpt_reg_LuxR_C"/>
</dbReference>
<feature type="transmembrane region" description="Helical" evidence="5">
    <location>
        <begin position="297"/>
        <end position="317"/>
    </location>
</feature>
<feature type="transmembrane region" description="Helical" evidence="5">
    <location>
        <begin position="356"/>
        <end position="380"/>
    </location>
</feature>
<evidence type="ECO:0000256" key="1">
    <source>
        <dbReference type="ARBA" id="ARBA00023015"/>
    </source>
</evidence>
<dbReference type="Proteomes" id="UP000786989">
    <property type="component" value="Unassembled WGS sequence"/>
</dbReference>
<keyword evidence="2" id="KW-0238">DNA-binding</keyword>
<feature type="transmembrane region" description="Helical" evidence="5">
    <location>
        <begin position="67"/>
        <end position="88"/>
    </location>
</feature>
<organism evidence="7 8">
    <name type="scientific">Slackia equolifaciens</name>
    <dbReference type="NCBI Taxonomy" id="498718"/>
    <lineage>
        <taxon>Bacteria</taxon>
        <taxon>Bacillati</taxon>
        <taxon>Actinomycetota</taxon>
        <taxon>Coriobacteriia</taxon>
        <taxon>Eggerthellales</taxon>
        <taxon>Eggerthellaceae</taxon>
        <taxon>Slackia</taxon>
    </lineage>
</organism>
<reference evidence="7" key="2">
    <citation type="submission" date="2021-09" db="EMBL/GenBank/DDBJ databases">
        <authorList>
            <person name="Gilroy R."/>
        </authorList>
    </citation>
    <scope>NUCLEOTIDE SEQUENCE</scope>
    <source>
        <strain evidence="7">ChiGjej6B6-11269</strain>
    </source>
</reference>
<proteinExistence type="predicted"/>
<keyword evidence="1" id="KW-0805">Transcription regulation</keyword>
<feature type="transmembrane region" description="Helical" evidence="5">
    <location>
        <begin position="239"/>
        <end position="257"/>
    </location>
</feature>
<feature type="transmembrane region" description="Helical" evidence="5">
    <location>
        <begin position="123"/>
        <end position="148"/>
    </location>
</feature>
<sequence length="641" mass="66758">MQFTTANSAELRDFSAGPTLLDAAKAPYRLGWAFLLAWVFCVFYLQLFGTPSGDALINAGLAPTPLALFFDAFPVFVSVATLAAVIAVERRMGPPSAHPRLELATAVVASAGTPLLLVSADSIAATTVIFAIASLLTGIGSGVMWVSWGEHYARIPQDEVELFGPVSAVLGALITLGVSAMSGWIAVAVVASFPLLSGLCLLIARNENEGAPTAPSGDTADAKASLLSALSVPATMGRTVMGIMAACLFVCIAGALVEGRSTCESSGVQVALFVSTLFTLAIAFISVVGPRRISISFFYRWMCPALVLGFAAIIMFGDALGSYLAFTMSVAARFAFCLITQMYFARVSSEGKMTAVQAYGWGWISVHLGDFLGVLATAAFAEAIHIGMITLDQVAATSMALLVMVTMFVIDDKRSFASPEAEGSFSASESVASLNHTDAQADSAAAPGTHRDGSPALSLEPQRSKAPRNTGARSENEPNGASFDTSKSARKSSAAPNENSFASHAEPSASAACDPAGNSAPAAQGSTGDAASGEGAALSATPDARRMPSITPDMNRTSSIAPDAGRTPSIDERIAAIAREHGLTRRESEVFALLARGRSIPYVRDALVISRETAATHAKHIYAKLDVHSRQELIDMVANGQ</sequence>
<feature type="compositionally biased region" description="Polar residues" evidence="4">
    <location>
        <begin position="427"/>
        <end position="440"/>
    </location>
</feature>
<evidence type="ECO:0000256" key="5">
    <source>
        <dbReference type="SAM" id="Phobius"/>
    </source>
</evidence>
<name>A0A9D2UW73_9ACTN</name>
<dbReference type="GO" id="GO:0003677">
    <property type="term" value="F:DNA binding"/>
    <property type="evidence" value="ECO:0007669"/>
    <property type="project" value="UniProtKB-KW"/>
</dbReference>
<evidence type="ECO:0000259" key="6">
    <source>
        <dbReference type="PROSITE" id="PS50043"/>
    </source>
</evidence>
<feature type="transmembrane region" description="Helical" evidence="5">
    <location>
        <begin position="30"/>
        <end position="47"/>
    </location>
</feature>
<feature type="transmembrane region" description="Helical" evidence="5">
    <location>
        <begin position="160"/>
        <end position="178"/>
    </location>
</feature>
<feature type="domain" description="HTH luxR-type" evidence="6">
    <location>
        <begin position="576"/>
        <end position="641"/>
    </location>
</feature>
<dbReference type="PROSITE" id="PS50043">
    <property type="entry name" value="HTH_LUXR_2"/>
    <property type="match status" value="1"/>
</dbReference>
<reference evidence="7" key="1">
    <citation type="journal article" date="2021" name="PeerJ">
        <title>Extensive microbial diversity within the chicken gut microbiome revealed by metagenomics and culture.</title>
        <authorList>
            <person name="Gilroy R."/>
            <person name="Ravi A."/>
            <person name="Getino M."/>
            <person name="Pursley I."/>
            <person name="Horton D.L."/>
            <person name="Alikhan N.F."/>
            <person name="Baker D."/>
            <person name="Gharbi K."/>
            <person name="Hall N."/>
            <person name="Watson M."/>
            <person name="Adriaenssens E.M."/>
            <person name="Foster-Nyarko E."/>
            <person name="Jarju S."/>
            <person name="Secka A."/>
            <person name="Antonio M."/>
            <person name="Oren A."/>
            <person name="Chaudhuri R.R."/>
            <person name="La Ragione R."/>
            <person name="Hildebrand F."/>
            <person name="Pallen M.J."/>
        </authorList>
    </citation>
    <scope>NUCLEOTIDE SEQUENCE</scope>
    <source>
        <strain evidence="7">ChiGjej6B6-11269</strain>
    </source>
</reference>
<protein>
    <submittedName>
        <fullName evidence="7">LuxR C-terminal-related transcriptional regulator</fullName>
    </submittedName>
</protein>
<dbReference type="Pfam" id="PF00196">
    <property type="entry name" value="GerE"/>
    <property type="match status" value="1"/>
</dbReference>
<evidence type="ECO:0000256" key="4">
    <source>
        <dbReference type="SAM" id="MobiDB-lite"/>
    </source>
</evidence>
<accession>A0A9D2UW73</accession>
<dbReference type="PANTHER" id="PTHR44688">
    <property type="entry name" value="DNA-BINDING TRANSCRIPTIONAL ACTIVATOR DEVR_DOSR"/>
    <property type="match status" value="1"/>
</dbReference>
<comment type="caution">
    <text evidence="7">The sequence shown here is derived from an EMBL/GenBank/DDBJ whole genome shotgun (WGS) entry which is preliminary data.</text>
</comment>
<dbReference type="PRINTS" id="PR00038">
    <property type="entry name" value="HTHLUXR"/>
</dbReference>
<dbReference type="InterPro" id="IPR016032">
    <property type="entry name" value="Sig_transdc_resp-reg_C-effctor"/>
</dbReference>
<keyword evidence="5" id="KW-1133">Transmembrane helix</keyword>
<feature type="transmembrane region" description="Helical" evidence="5">
    <location>
        <begin position="184"/>
        <end position="204"/>
    </location>
</feature>